<sequence>MNSQENKYSIQRGRFYLGVFLLIFLATIPIHAQDWFKTETSSGAPNIRIAAADFKQLSPDPHAAELKRTFDTTLYSDLANAGIFDLVSKSLQPQTTPGAPSEINLSQWSAAPASAAMVAFGAFNIQGSNVVVNGYLFDAKNTQYPQVLAKQYTEAVSDDAPRQIAHRFADEIIFRLGGGLPGIAETKIYYVKQSGGTKDIWAMDYDGANQHPITHLGSISISPRISPDNSRLAFSSLGKYGFEIRVYSMLLGRMVSFPNSGGTNLSPAWSPDGNQIAYSSSRTGDPEIWIADANGSLARRITSFRGPDVSPVFNPKTGDQIAWISGRTGLPQLYIMGADGSNVTRLTDGGYVSSPSWSPDGHFVAFAWNRKYGPGAPGGQDIYVMEIATKRWIQVTHGMGQCDFPSWSPDGRHIVFANTPDGRQAHMRIWTMLADGTQMHPITGSGADMPNWSWK</sequence>
<dbReference type="SUPFAM" id="SSF52964">
    <property type="entry name" value="TolB, N-terminal domain"/>
    <property type="match status" value="1"/>
</dbReference>
<comment type="subcellular location">
    <subcellularLocation>
        <location evidence="1">Periplasm</location>
    </subcellularLocation>
</comment>
<dbReference type="Gene3D" id="3.40.50.10070">
    <property type="entry name" value="TolB, N-terminal domain"/>
    <property type="match status" value="1"/>
</dbReference>
<dbReference type="InterPro" id="IPR014167">
    <property type="entry name" value="Tol-Pal_TolB"/>
</dbReference>
<organism evidence="6 7">
    <name type="scientific">Edaphobacter acidisoli</name>
    <dbReference type="NCBI Taxonomy" id="2040573"/>
    <lineage>
        <taxon>Bacteria</taxon>
        <taxon>Pseudomonadati</taxon>
        <taxon>Acidobacteriota</taxon>
        <taxon>Terriglobia</taxon>
        <taxon>Terriglobales</taxon>
        <taxon>Acidobacteriaceae</taxon>
        <taxon>Edaphobacter</taxon>
    </lineage>
</organism>
<evidence type="ECO:0000313" key="6">
    <source>
        <dbReference type="EMBL" id="GGA59711.1"/>
    </source>
</evidence>
<dbReference type="EMBL" id="BMJB01000001">
    <property type="protein sequence ID" value="GGA59711.1"/>
    <property type="molecule type" value="Genomic_DNA"/>
</dbReference>
<dbReference type="NCBIfam" id="TIGR02800">
    <property type="entry name" value="propeller_TolB"/>
    <property type="match status" value="1"/>
</dbReference>
<dbReference type="PANTHER" id="PTHR36842:SF1">
    <property type="entry name" value="PROTEIN TOLB"/>
    <property type="match status" value="1"/>
</dbReference>
<feature type="domain" description="TolB N-terminal" evidence="5">
    <location>
        <begin position="43"/>
        <end position="141"/>
    </location>
</feature>
<evidence type="ECO:0000256" key="2">
    <source>
        <dbReference type="ARBA" id="ARBA00009820"/>
    </source>
</evidence>
<reference evidence="6" key="2">
    <citation type="submission" date="2020-09" db="EMBL/GenBank/DDBJ databases">
        <authorList>
            <person name="Sun Q."/>
            <person name="Zhou Y."/>
        </authorList>
    </citation>
    <scope>NUCLEOTIDE SEQUENCE</scope>
    <source>
        <strain evidence="6">CGMCC 1.15447</strain>
    </source>
</reference>
<accession>A0A916RKR4</accession>
<evidence type="ECO:0000259" key="5">
    <source>
        <dbReference type="Pfam" id="PF04052"/>
    </source>
</evidence>
<dbReference type="Gene3D" id="2.120.10.30">
    <property type="entry name" value="TolB, C-terminal domain"/>
    <property type="match status" value="2"/>
</dbReference>
<keyword evidence="3" id="KW-0732">Signal</keyword>
<evidence type="ECO:0000256" key="4">
    <source>
        <dbReference type="ARBA" id="ARBA00022764"/>
    </source>
</evidence>
<name>A0A916RKR4_9BACT</name>
<reference evidence="6" key="1">
    <citation type="journal article" date="2014" name="Int. J. Syst. Evol. Microbiol.">
        <title>Complete genome sequence of Corynebacterium casei LMG S-19264T (=DSM 44701T), isolated from a smear-ripened cheese.</title>
        <authorList>
            <consortium name="US DOE Joint Genome Institute (JGI-PGF)"/>
            <person name="Walter F."/>
            <person name="Albersmeier A."/>
            <person name="Kalinowski J."/>
            <person name="Ruckert C."/>
        </authorList>
    </citation>
    <scope>NUCLEOTIDE SEQUENCE</scope>
    <source>
        <strain evidence="6">CGMCC 1.15447</strain>
    </source>
</reference>
<dbReference type="InterPro" id="IPR011042">
    <property type="entry name" value="6-blade_b-propeller_TolB-like"/>
</dbReference>
<evidence type="ECO:0000313" key="7">
    <source>
        <dbReference type="Proteomes" id="UP000648801"/>
    </source>
</evidence>
<dbReference type="RefSeq" id="WP_188758089.1">
    <property type="nucleotide sequence ID" value="NZ_BMJB01000001.1"/>
</dbReference>
<dbReference type="GO" id="GO:0017038">
    <property type="term" value="P:protein import"/>
    <property type="evidence" value="ECO:0007669"/>
    <property type="project" value="InterPro"/>
</dbReference>
<proteinExistence type="inferred from homology"/>
<evidence type="ECO:0000256" key="1">
    <source>
        <dbReference type="ARBA" id="ARBA00004418"/>
    </source>
</evidence>
<comment type="similarity">
    <text evidence="2">Belongs to the TolB family.</text>
</comment>
<dbReference type="AlphaFoldDB" id="A0A916RKR4"/>
<dbReference type="PANTHER" id="PTHR36842">
    <property type="entry name" value="PROTEIN TOLB HOMOLOG"/>
    <property type="match status" value="1"/>
</dbReference>
<dbReference type="InterPro" id="IPR011659">
    <property type="entry name" value="WD40"/>
</dbReference>
<evidence type="ECO:0000256" key="3">
    <source>
        <dbReference type="ARBA" id="ARBA00022729"/>
    </source>
</evidence>
<keyword evidence="4" id="KW-0574">Periplasm</keyword>
<gene>
    <name evidence="6" type="primary">tolB</name>
    <name evidence="6" type="ORF">GCM10011507_08990</name>
</gene>
<dbReference type="Pfam" id="PF04052">
    <property type="entry name" value="TolB_N"/>
    <property type="match status" value="1"/>
</dbReference>
<dbReference type="Pfam" id="PF07676">
    <property type="entry name" value="PD40"/>
    <property type="match status" value="4"/>
</dbReference>
<dbReference type="SUPFAM" id="SSF69304">
    <property type="entry name" value="Tricorn protease N-terminal domain"/>
    <property type="match status" value="1"/>
</dbReference>
<dbReference type="Proteomes" id="UP000648801">
    <property type="component" value="Unassembled WGS sequence"/>
</dbReference>
<protein>
    <submittedName>
        <fullName evidence="6">Protein TolB</fullName>
    </submittedName>
</protein>
<dbReference type="InterPro" id="IPR007195">
    <property type="entry name" value="TolB_N"/>
</dbReference>
<dbReference type="GO" id="GO:0042597">
    <property type="term" value="C:periplasmic space"/>
    <property type="evidence" value="ECO:0007669"/>
    <property type="project" value="UniProtKB-SubCell"/>
</dbReference>
<comment type="caution">
    <text evidence="6">The sequence shown here is derived from an EMBL/GenBank/DDBJ whole genome shotgun (WGS) entry which is preliminary data.</text>
</comment>
<keyword evidence="7" id="KW-1185">Reference proteome</keyword>